<dbReference type="GeneID" id="14377757"/>
<sequence length="340" mass="36200">MPDVAVPVSPAERARRVREGNIQRALKDTGTDRGDVPESVRDVLERGGMPLDFDLQRSLASRMDADFSDVRIHTGPSAAKAADALDARAFTCGNSIVFNSGEYEPETSEGQYLLAHELAHVKQQTGAAISMMPQTDADLDLDPDPQLEREADQAAEEALAGEEPLIVNRLGTDVHIQRMPEGEQLDRARQEADERFGSDVPVDPEVLAKEVEQLKANQQQVLEVLSQAQPGTPSEGEWGETATKGLVGSLASMGTGAAVGAAVGSIFPGLGTAAGAAVGTAASGVVGDLVKQGIGWASDNLADEKAANLEHMYEEISRMYEELKDEKNTHGGYDPLSNQK</sequence>
<evidence type="ECO:0000256" key="1">
    <source>
        <dbReference type="SAM" id="MobiDB-lite"/>
    </source>
</evidence>
<evidence type="ECO:0000313" key="3">
    <source>
        <dbReference type="EMBL" id="AGB16565.1"/>
    </source>
</evidence>
<gene>
    <name evidence="3" type="ordered locus">Halru_1969</name>
</gene>
<feature type="domain" description="eCIS core" evidence="2">
    <location>
        <begin position="50"/>
        <end position="127"/>
    </location>
</feature>
<dbReference type="KEGG" id="hru:Halru_1969"/>
<evidence type="ECO:0000259" key="2">
    <source>
        <dbReference type="Pfam" id="PF13699"/>
    </source>
</evidence>
<feature type="region of interest" description="Disordered" evidence="1">
    <location>
        <begin position="1"/>
        <end position="35"/>
    </location>
</feature>
<dbReference type="HOGENOM" id="CLU_044681_1_0_2"/>
<dbReference type="AlphaFoldDB" id="L0IAE4"/>
<evidence type="ECO:0000313" key="4">
    <source>
        <dbReference type="Proteomes" id="UP000010846"/>
    </source>
</evidence>
<dbReference type="RefSeq" id="WP_015301180.1">
    <property type="nucleotide sequence ID" value="NC_019964.1"/>
</dbReference>
<dbReference type="InterPro" id="IPR025295">
    <property type="entry name" value="eCIS_core_dom"/>
</dbReference>
<dbReference type="eggNOG" id="arCOG10869">
    <property type="taxonomic scope" value="Archaea"/>
</dbReference>
<dbReference type="EMBL" id="CP003050">
    <property type="protein sequence ID" value="AGB16565.1"/>
    <property type="molecule type" value="Genomic_DNA"/>
</dbReference>
<organism evidence="3 4">
    <name type="scientific">Halovivax ruber (strain DSM 18193 / JCM 13892 / XH-70)</name>
    <dbReference type="NCBI Taxonomy" id="797302"/>
    <lineage>
        <taxon>Archaea</taxon>
        <taxon>Methanobacteriati</taxon>
        <taxon>Methanobacteriota</taxon>
        <taxon>Stenosarchaea group</taxon>
        <taxon>Halobacteria</taxon>
        <taxon>Halobacteriales</taxon>
        <taxon>Natrialbaceae</taxon>
        <taxon>Halovivax</taxon>
    </lineage>
</organism>
<keyword evidence="4" id="KW-1185">Reference proteome</keyword>
<protein>
    <recommendedName>
        <fullName evidence="2">eCIS core domain-containing protein</fullName>
    </recommendedName>
</protein>
<proteinExistence type="predicted"/>
<reference evidence="3" key="1">
    <citation type="submission" date="2011-09" db="EMBL/GenBank/DDBJ databases">
        <title>Complete sequence of Halovivax ruber XH-70.</title>
        <authorList>
            <consortium name="US DOE Joint Genome Institute"/>
            <person name="Lucas S."/>
            <person name="Han J."/>
            <person name="Lapidus A."/>
            <person name="Cheng J.-F."/>
            <person name="Goodwin L."/>
            <person name="Pitluck S."/>
            <person name="Peters L."/>
            <person name="Mikhailova N."/>
            <person name="Davenport K."/>
            <person name="Detter J.C."/>
            <person name="Han C."/>
            <person name="Tapia R."/>
            <person name="Land M."/>
            <person name="Hauser L."/>
            <person name="Kyrpides N."/>
            <person name="Ivanova N."/>
            <person name="Pagani I."/>
            <person name="Sproer C."/>
            <person name="Anderson I."/>
            <person name="Woyke T."/>
        </authorList>
    </citation>
    <scope>NUCLEOTIDE SEQUENCE</scope>
    <source>
        <strain evidence="3">XH-70</strain>
    </source>
</reference>
<accession>L0IAE4</accession>
<dbReference type="Proteomes" id="UP000010846">
    <property type="component" value="Chromosome"/>
</dbReference>
<dbReference type="STRING" id="797302.Halru_1969"/>
<dbReference type="Pfam" id="PF13699">
    <property type="entry name" value="eCIS_core"/>
    <property type="match status" value="1"/>
</dbReference>
<feature type="compositionally biased region" description="Basic and acidic residues" evidence="1">
    <location>
        <begin position="12"/>
        <end position="35"/>
    </location>
</feature>
<name>L0IAE4_HALRX</name>